<dbReference type="GO" id="GO:0030864">
    <property type="term" value="C:cortical actin cytoskeleton"/>
    <property type="evidence" value="ECO:0007669"/>
    <property type="project" value="TreeGrafter"/>
</dbReference>
<protein>
    <submittedName>
        <fullName evidence="5">Actin-interacting protein 1</fullName>
    </submittedName>
</protein>
<dbReference type="InterPro" id="IPR019775">
    <property type="entry name" value="WD40_repeat_CS"/>
</dbReference>
<dbReference type="PROSITE" id="PS00678">
    <property type="entry name" value="WD_REPEATS_1"/>
    <property type="match status" value="1"/>
</dbReference>
<feature type="repeat" description="WD" evidence="3">
    <location>
        <begin position="54"/>
        <end position="86"/>
    </location>
</feature>
<evidence type="ECO:0000256" key="3">
    <source>
        <dbReference type="PROSITE-ProRule" id="PRU00221"/>
    </source>
</evidence>
<dbReference type="InterPro" id="IPR001680">
    <property type="entry name" value="WD40_rpt"/>
</dbReference>
<keyword evidence="1 3" id="KW-0853">WD repeat</keyword>
<dbReference type="SUPFAM" id="SSF50978">
    <property type="entry name" value="WD40 repeat-like"/>
    <property type="match status" value="2"/>
</dbReference>
<feature type="repeat" description="WD" evidence="3">
    <location>
        <begin position="468"/>
        <end position="502"/>
    </location>
</feature>
<reference evidence="5 6" key="1">
    <citation type="journal article" date="2016" name="Mol. Biol. Evol.">
        <title>Genome-Wide Survey of Gut Fungi (Harpellales) Reveals the First Horizontally Transferred Ubiquitin Gene from a Mosquito Host.</title>
        <authorList>
            <person name="Wang Y."/>
            <person name="White M.M."/>
            <person name="Kvist S."/>
            <person name="Moncalvo J.M."/>
        </authorList>
    </citation>
    <scope>NUCLEOTIDE SEQUENCE [LARGE SCALE GENOMIC DNA]</scope>
    <source>
        <strain evidence="5 6">ALG-7-W6</strain>
    </source>
</reference>
<dbReference type="Proteomes" id="UP000187455">
    <property type="component" value="Unassembled WGS sequence"/>
</dbReference>
<dbReference type="PANTHER" id="PTHR19856">
    <property type="entry name" value="WD-REPEATCONTAINING PROTEIN WDR1"/>
    <property type="match status" value="1"/>
</dbReference>
<dbReference type="PROSITE" id="PS50082">
    <property type="entry name" value="WD_REPEATS_2"/>
    <property type="match status" value="3"/>
</dbReference>
<sequence length="544" mass="58940">MSIQLVSSFVPSPSTIRGQTTHLYADQKSNRIVFPSGKNIIIRDLDNPSSTIVYSGHSQQTTVASFSPSGYYVASGDIAGNVRIWDTVGEEHILKSTFRPLSGPIRDLQWDSDNQRILAVGEGKEKFGQIFTFDSGNSVGTIDGHSKTINGCSIRQKRPFRAATCSDDFTVVFFQGAPYKFVKSIRDHTSFVNDVKFSPDGAYFIFLYDGVSGDLICQLSDKDSCHKGTIYAVSWSPESDHFMTSSADKTFFYFYLKQHIKYFHNILLYSSSQGPTVVTGKNLKSQVNCLSFNGAGNLLIGTNDDSISVVDVLKSEIIKAIKLGGAPRNMALLKPSNSTIACLSNHTVVLVLETGLIVNFELKGEPTYVAAHPSLSEIAVGYDDNSVKIFEIQGLPLSSNIKGTGNSTDVSIKSTGITLTEKCIVSSHIRSITCLSYSPDGKFLASGDQSGKIYISNSSTGETTIKNFVSHSAMIKALSWFPDSIKLVSGSLDSNVIVWNISKTLDSKVMKLAHPGGVVAVAVVSESEFVSCGSDSVIKKYILA</sequence>
<dbReference type="PANTHER" id="PTHR19856:SF0">
    <property type="entry name" value="WD REPEAT-CONTAINING PROTEIN 1"/>
    <property type="match status" value="1"/>
</dbReference>
<dbReference type="FunFam" id="2.130.10.10:FF:000102">
    <property type="entry name" value="Actin-interacting protein 1"/>
    <property type="match status" value="1"/>
</dbReference>
<name>A0A1R0H4T8_9FUNG</name>
<evidence type="ECO:0000313" key="5">
    <source>
        <dbReference type="EMBL" id="OLY84098.1"/>
    </source>
</evidence>
<dbReference type="EMBL" id="LSSL01000618">
    <property type="protein sequence ID" value="OLY84098.1"/>
    <property type="molecule type" value="Genomic_DNA"/>
</dbReference>
<evidence type="ECO:0000256" key="1">
    <source>
        <dbReference type="ARBA" id="ARBA00022574"/>
    </source>
</evidence>
<dbReference type="GO" id="GO:0051015">
    <property type="term" value="F:actin filament binding"/>
    <property type="evidence" value="ECO:0007669"/>
    <property type="project" value="TreeGrafter"/>
</dbReference>
<dbReference type="AlphaFoldDB" id="A0A1R0H4T8"/>
<evidence type="ECO:0000259" key="4">
    <source>
        <dbReference type="Pfam" id="PF12894"/>
    </source>
</evidence>
<feature type="domain" description="Anaphase-promoting complex subunit 4-like WD40" evidence="4">
    <location>
        <begin position="430"/>
        <end position="480"/>
    </location>
</feature>
<comment type="caution">
    <text evidence="5">The sequence shown here is derived from an EMBL/GenBank/DDBJ whole genome shotgun (WGS) entry which is preliminary data.</text>
</comment>
<dbReference type="Pfam" id="PF12894">
    <property type="entry name" value="ANAPC4_WD40"/>
    <property type="match status" value="1"/>
</dbReference>
<evidence type="ECO:0000256" key="2">
    <source>
        <dbReference type="ARBA" id="ARBA00022737"/>
    </source>
</evidence>
<gene>
    <name evidence="5" type="ORF">AYI68_g1745</name>
</gene>
<dbReference type="OrthoDB" id="2306at2759"/>
<accession>A0A1R0H4T8</accession>
<dbReference type="InterPro" id="IPR036322">
    <property type="entry name" value="WD40_repeat_dom_sf"/>
</dbReference>
<dbReference type="SMART" id="SM00320">
    <property type="entry name" value="WD40"/>
    <property type="match status" value="10"/>
</dbReference>
<dbReference type="InterPro" id="IPR015943">
    <property type="entry name" value="WD40/YVTN_repeat-like_dom_sf"/>
</dbReference>
<dbReference type="InterPro" id="IPR024977">
    <property type="entry name" value="Apc4-like_WD40_dom"/>
</dbReference>
<keyword evidence="6" id="KW-1185">Reference proteome</keyword>
<feature type="repeat" description="WD" evidence="3">
    <location>
        <begin position="425"/>
        <end position="466"/>
    </location>
</feature>
<keyword evidence="2" id="KW-0677">Repeat</keyword>
<dbReference type="Gene3D" id="2.130.10.10">
    <property type="entry name" value="YVTN repeat-like/Quinoprotein amine dehydrogenase"/>
    <property type="match status" value="2"/>
</dbReference>
<organism evidence="5 6">
    <name type="scientific">Smittium mucronatum</name>
    <dbReference type="NCBI Taxonomy" id="133383"/>
    <lineage>
        <taxon>Eukaryota</taxon>
        <taxon>Fungi</taxon>
        <taxon>Fungi incertae sedis</taxon>
        <taxon>Zoopagomycota</taxon>
        <taxon>Kickxellomycotina</taxon>
        <taxon>Harpellomycetes</taxon>
        <taxon>Harpellales</taxon>
        <taxon>Legeriomycetaceae</taxon>
        <taxon>Smittium</taxon>
    </lineage>
</organism>
<dbReference type="STRING" id="133383.A0A1R0H4T8"/>
<dbReference type="GO" id="GO:0030042">
    <property type="term" value="P:actin filament depolymerization"/>
    <property type="evidence" value="ECO:0007669"/>
    <property type="project" value="TreeGrafter"/>
</dbReference>
<proteinExistence type="predicted"/>
<dbReference type="Pfam" id="PF00400">
    <property type="entry name" value="WD40"/>
    <property type="match status" value="4"/>
</dbReference>
<dbReference type="PROSITE" id="PS50294">
    <property type="entry name" value="WD_REPEATS_REGION"/>
    <property type="match status" value="2"/>
</dbReference>
<evidence type="ECO:0000313" key="6">
    <source>
        <dbReference type="Proteomes" id="UP000187455"/>
    </source>
</evidence>